<comment type="caution">
    <text evidence="8">The sequence shown here is derived from an EMBL/GenBank/DDBJ whole genome shotgun (WGS) entry which is preliminary data.</text>
</comment>
<evidence type="ECO:0000256" key="4">
    <source>
        <dbReference type="ARBA" id="ARBA00022989"/>
    </source>
</evidence>
<evidence type="ECO:0000256" key="6">
    <source>
        <dbReference type="SAM" id="Phobius"/>
    </source>
</evidence>
<dbReference type="GO" id="GO:0020037">
    <property type="term" value="F:heme binding"/>
    <property type="evidence" value="ECO:0007669"/>
    <property type="project" value="InterPro"/>
</dbReference>
<dbReference type="AlphaFoldDB" id="A0A519BGH2"/>
<evidence type="ECO:0000256" key="5">
    <source>
        <dbReference type="ARBA" id="ARBA00023136"/>
    </source>
</evidence>
<feature type="transmembrane region" description="Helical" evidence="6">
    <location>
        <begin position="197"/>
        <end position="219"/>
    </location>
</feature>
<evidence type="ECO:0000256" key="2">
    <source>
        <dbReference type="ARBA" id="ARBA00022692"/>
    </source>
</evidence>
<feature type="domain" description="Cytochrome c assembly protein" evidence="7">
    <location>
        <begin position="77"/>
        <end position="315"/>
    </location>
</feature>
<dbReference type="InterPro" id="IPR017562">
    <property type="entry name" value="Cyt_c_biogenesis_CcsA"/>
</dbReference>
<keyword evidence="3" id="KW-0201">Cytochrome c-type biogenesis</keyword>
<gene>
    <name evidence="8" type="primary">ccsB</name>
    <name evidence="8" type="ORF">EVJ46_04885</name>
</gene>
<proteinExistence type="predicted"/>
<evidence type="ECO:0000259" key="7">
    <source>
        <dbReference type="Pfam" id="PF01578"/>
    </source>
</evidence>
<dbReference type="Pfam" id="PF01578">
    <property type="entry name" value="Cytochrom_C_asm"/>
    <property type="match status" value="1"/>
</dbReference>
<feature type="transmembrane region" description="Helical" evidence="6">
    <location>
        <begin position="12"/>
        <end position="32"/>
    </location>
</feature>
<evidence type="ECO:0000256" key="3">
    <source>
        <dbReference type="ARBA" id="ARBA00022748"/>
    </source>
</evidence>
<keyword evidence="2 6" id="KW-0812">Transmembrane</keyword>
<dbReference type="PANTHER" id="PTHR30071:SF1">
    <property type="entry name" value="CYTOCHROME B_B6 PROTEIN-RELATED"/>
    <property type="match status" value="1"/>
</dbReference>
<evidence type="ECO:0000256" key="1">
    <source>
        <dbReference type="ARBA" id="ARBA00004141"/>
    </source>
</evidence>
<protein>
    <submittedName>
        <fullName evidence="8">C-type cytochrome biogenesis protein CcsB</fullName>
    </submittedName>
</protein>
<evidence type="ECO:0000313" key="8">
    <source>
        <dbReference type="EMBL" id="RZD16367.1"/>
    </source>
</evidence>
<dbReference type="InterPro" id="IPR045062">
    <property type="entry name" value="Cyt_c_biogenesis_CcsA/CcmC"/>
</dbReference>
<dbReference type="PANTHER" id="PTHR30071">
    <property type="entry name" value="HEME EXPORTER PROTEIN C"/>
    <property type="match status" value="1"/>
</dbReference>
<dbReference type="GO" id="GO:0005886">
    <property type="term" value="C:plasma membrane"/>
    <property type="evidence" value="ECO:0007669"/>
    <property type="project" value="TreeGrafter"/>
</dbReference>
<evidence type="ECO:0000313" key="9">
    <source>
        <dbReference type="Proteomes" id="UP000316562"/>
    </source>
</evidence>
<dbReference type="EMBL" id="SGBC01000002">
    <property type="protein sequence ID" value="RZD16367.1"/>
    <property type="molecule type" value="Genomic_DNA"/>
</dbReference>
<reference evidence="8 9" key="1">
    <citation type="journal article" date="2019" name="ISME J.">
        <title>Insights into ecological role of a new deltaproteobacterial order Candidatus Acidulodesulfobacterales by metagenomics and metatranscriptomics.</title>
        <authorList>
            <person name="Tan S."/>
            <person name="Liu J."/>
            <person name="Fang Y."/>
            <person name="Hedlund B.P."/>
            <person name="Lian Z.H."/>
            <person name="Huang L.Y."/>
            <person name="Li J.T."/>
            <person name="Huang L.N."/>
            <person name="Li W.J."/>
            <person name="Jiang H.C."/>
            <person name="Dong H.L."/>
            <person name="Shu W.S."/>
        </authorList>
    </citation>
    <scope>NUCLEOTIDE SEQUENCE [LARGE SCALE GENOMIC DNA]</scope>
    <source>
        <strain evidence="8">AP2</strain>
    </source>
</reference>
<dbReference type="GO" id="GO:0017004">
    <property type="term" value="P:cytochrome complex assembly"/>
    <property type="evidence" value="ECO:0007669"/>
    <property type="project" value="UniProtKB-KW"/>
</dbReference>
<feature type="transmembrane region" description="Helical" evidence="6">
    <location>
        <begin position="106"/>
        <end position="124"/>
    </location>
</feature>
<keyword evidence="5 6" id="KW-0472">Membrane</keyword>
<comment type="subcellular location">
    <subcellularLocation>
        <location evidence="1">Membrane</location>
        <topology evidence="1">Multi-pass membrane protein</topology>
    </subcellularLocation>
</comment>
<name>A0A519BGH2_ACIG2</name>
<sequence>MIHMNASILDGSFYFTISLLMIIISFVGYFIYMFTANKLASTASFVIVLAAFALQTFAFVIRWRYSYQIGIYIPPLIDLYDSLVFFAYVILFGFILLKLFYNFNSLGFIMTFISICALAFATFYPLSTSAIEPYIIPALKSYWLLYHIISLFLAYGAFAAAFGIGILFLIKYNQTNKYNKDKNTPQSSKKINPIKKIASIIFYPFILLYKQFILLSPSIDILDEAIYKVVVFGFLFLSIGIVIGAAWADNAWGGYWSWDPKETWSLITWITYAVFIHARLTKGWNEKKMAWIAVIGFIVVICTYLGVDLLIPGLHSYIAPGAAPVL</sequence>
<accession>A0A519BGH2</accession>
<organism evidence="8 9">
    <name type="scientific">Acididesulfobacter guangdongensis</name>
    <dbReference type="NCBI Taxonomy" id="2597225"/>
    <lineage>
        <taxon>Bacteria</taxon>
        <taxon>Deltaproteobacteria</taxon>
        <taxon>Candidatus Acidulodesulfobacterales</taxon>
        <taxon>Candidatus Acididesulfobacter</taxon>
    </lineage>
</organism>
<dbReference type="InterPro" id="IPR002541">
    <property type="entry name" value="Cyt_c_assembly"/>
</dbReference>
<dbReference type="NCBIfam" id="TIGR03144">
    <property type="entry name" value="cytochr_II_ccsB"/>
    <property type="match status" value="1"/>
</dbReference>
<keyword evidence="4 6" id="KW-1133">Transmembrane helix</keyword>
<feature type="transmembrane region" description="Helical" evidence="6">
    <location>
        <begin position="289"/>
        <end position="307"/>
    </location>
</feature>
<feature type="transmembrane region" description="Helical" evidence="6">
    <location>
        <begin position="144"/>
        <end position="170"/>
    </location>
</feature>
<feature type="transmembrane region" description="Helical" evidence="6">
    <location>
        <begin position="225"/>
        <end position="248"/>
    </location>
</feature>
<feature type="transmembrane region" description="Helical" evidence="6">
    <location>
        <begin position="83"/>
        <end position="101"/>
    </location>
</feature>
<feature type="transmembrane region" description="Helical" evidence="6">
    <location>
        <begin position="39"/>
        <end position="63"/>
    </location>
</feature>
<dbReference type="Proteomes" id="UP000316562">
    <property type="component" value="Unassembled WGS sequence"/>
</dbReference>